<proteinExistence type="inferred from homology"/>
<accession>A0A5J5K9K7</accession>
<gene>
    <name evidence="6" type="ORF">F5972_01435</name>
</gene>
<protein>
    <submittedName>
        <fullName evidence="6">Substrate-binding domain-containing protein</fullName>
    </submittedName>
</protein>
<dbReference type="GO" id="GO:0030313">
    <property type="term" value="C:cell envelope"/>
    <property type="evidence" value="ECO:0007669"/>
    <property type="project" value="UniProtKB-SubCell"/>
</dbReference>
<dbReference type="Proteomes" id="UP000327011">
    <property type="component" value="Unassembled WGS sequence"/>
</dbReference>
<evidence type="ECO:0000259" key="5">
    <source>
        <dbReference type="Pfam" id="PF13407"/>
    </source>
</evidence>
<evidence type="ECO:0000256" key="1">
    <source>
        <dbReference type="ARBA" id="ARBA00004196"/>
    </source>
</evidence>
<feature type="domain" description="Periplasmic binding protein" evidence="5">
    <location>
        <begin position="49"/>
        <end position="307"/>
    </location>
</feature>
<feature type="signal peptide" evidence="4">
    <location>
        <begin position="1"/>
        <end position="20"/>
    </location>
</feature>
<reference evidence="6 7" key="1">
    <citation type="submission" date="2019-09" db="EMBL/GenBank/DDBJ databases">
        <title>Screening of Novel Bioactive Compounds from Soil-Associated.</title>
        <authorList>
            <person name="Gong X."/>
        </authorList>
    </citation>
    <scope>NUCLEOTIDE SEQUENCE [LARGE SCALE GENOMIC DNA]</scope>
    <source>
        <strain evidence="6 7">Gxj-6</strain>
    </source>
</reference>
<keyword evidence="7" id="KW-1185">Reference proteome</keyword>
<feature type="chain" id="PRO_5038473437" evidence="4">
    <location>
        <begin position="21"/>
        <end position="344"/>
    </location>
</feature>
<sequence>MNVHTSVLAAALTAIALTSAACGSSGDPGAAGGTSGATAEQKSGPLQISLLTTYNGLPFYTAMQCGAQDAAKKLGGDITVKADGPSRGMNAADQTPVLEGVVNRRPDGMIFVPADPAAMVAPIRLAVNAGIPVVTTDATLNEKVAKAQFRGDNNAGGALAAEELLKRAKGQSGKVLVLDTRPGLPVTNERAEGFVKALKDSGSGLQILGTQYYEDDPTKAATIVQSSLGANPDIVGIFATSESGAMGAVSGLQAAKVDNDKMTVIAYDAGPTLVTALRAGTLDALVAQGSYTQGYDALTRLVQDIRGEVPQGAAFDNVVPNAIVTADNVDSPEIKKLLYPTSCS</sequence>
<dbReference type="AlphaFoldDB" id="A0A5J5K9K7"/>
<comment type="caution">
    <text evidence="6">The sequence shown here is derived from an EMBL/GenBank/DDBJ whole genome shotgun (WGS) entry which is preliminary data.</text>
</comment>
<dbReference type="InterPro" id="IPR028082">
    <property type="entry name" value="Peripla_BP_I"/>
</dbReference>
<evidence type="ECO:0000256" key="4">
    <source>
        <dbReference type="SAM" id="SignalP"/>
    </source>
</evidence>
<evidence type="ECO:0000256" key="2">
    <source>
        <dbReference type="ARBA" id="ARBA00007639"/>
    </source>
</evidence>
<evidence type="ECO:0000313" key="6">
    <source>
        <dbReference type="EMBL" id="KAA9381527.1"/>
    </source>
</evidence>
<dbReference type="SUPFAM" id="SSF53822">
    <property type="entry name" value="Periplasmic binding protein-like I"/>
    <property type="match status" value="1"/>
</dbReference>
<evidence type="ECO:0000256" key="3">
    <source>
        <dbReference type="ARBA" id="ARBA00022729"/>
    </source>
</evidence>
<keyword evidence="3 4" id="KW-0732">Signal</keyword>
<name>A0A5J5K9K7_9ACTN</name>
<dbReference type="PANTHER" id="PTHR46847:SF1">
    <property type="entry name" value="D-ALLOSE-BINDING PERIPLASMIC PROTEIN-RELATED"/>
    <property type="match status" value="1"/>
</dbReference>
<dbReference type="Gene3D" id="3.40.50.2300">
    <property type="match status" value="2"/>
</dbReference>
<comment type="subcellular location">
    <subcellularLocation>
        <location evidence="1">Cell envelope</location>
    </subcellularLocation>
</comment>
<organism evidence="6 7">
    <name type="scientific">Microbispora cellulosiformans</name>
    <dbReference type="NCBI Taxonomy" id="2614688"/>
    <lineage>
        <taxon>Bacteria</taxon>
        <taxon>Bacillati</taxon>
        <taxon>Actinomycetota</taxon>
        <taxon>Actinomycetes</taxon>
        <taxon>Streptosporangiales</taxon>
        <taxon>Streptosporangiaceae</taxon>
        <taxon>Microbispora</taxon>
    </lineage>
</organism>
<dbReference type="GO" id="GO:0030246">
    <property type="term" value="F:carbohydrate binding"/>
    <property type="evidence" value="ECO:0007669"/>
    <property type="project" value="UniProtKB-ARBA"/>
</dbReference>
<comment type="similarity">
    <text evidence="2">Belongs to the bacterial solute-binding protein 2 family.</text>
</comment>
<dbReference type="Pfam" id="PF13407">
    <property type="entry name" value="Peripla_BP_4"/>
    <property type="match status" value="1"/>
</dbReference>
<dbReference type="PANTHER" id="PTHR46847">
    <property type="entry name" value="D-ALLOSE-BINDING PERIPLASMIC PROTEIN-RELATED"/>
    <property type="match status" value="1"/>
</dbReference>
<dbReference type="CDD" id="cd20007">
    <property type="entry name" value="PBP1_ABC_sugar_binding-like"/>
    <property type="match status" value="1"/>
</dbReference>
<dbReference type="EMBL" id="VYTZ01000001">
    <property type="protein sequence ID" value="KAA9381527.1"/>
    <property type="molecule type" value="Genomic_DNA"/>
</dbReference>
<dbReference type="InterPro" id="IPR025997">
    <property type="entry name" value="SBP_2_dom"/>
</dbReference>
<evidence type="ECO:0000313" key="7">
    <source>
        <dbReference type="Proteomes" id="UP000327011"/>
    </source>
</evidence>
<dbReference type="RefSeq" id="WP_150930287.1">
    <property type="nucleotide sequence ID" value="NZ_VYTZ01000001.1"/>
</dbReference>